<dbReference type="RefSeq" id="WP_087148370.1">
    <property type="nucleotide sequence ID" value="NZ_FUKJ01000437.1"/>
</dbReference>
<dbReference type="OrthoDB" id="9798176at2"/>
<dbReference type="CDD" id="cd09725">
    <property type="entry name" value="Cas2_I_II_III"/>
    <property type="match status" value="1"/>
</dbReference>
<reference evidence="11" key="1">
    <citation type="submission" date="2017-02" db="EMBL/GenBank/DDBJ databases">
        <authorList>
            <person name="Daims H."/>
        </authorList>
    </citation>
    <scope>NUCLEOTIDE SEQUENCE [LARGE SCALE GENOMIC DNA]</scope>
</reference>
<dbReference type="PANTHER" id="PTHR34405">
    <property type="entry name" value="CRISPR-ASSOCIATED ENDORIBONUCLEASE CAS2"/>
    <property type="match status" value="1"/>
</dbReference>
<dbReference type="Proteomes" id="UP000195442">
    <property type="component" value="Unassembled WGS sequence"/>
</dbReference>
<evidence type="ECO:0000256" key="7">
    <source>
        <dbReference type="ARBA" id="ARBA00022842"/>
    </source>
</evidence>
<dbReference type="GO" id="GO:0046872">
    <property type="term" value="F:metal ion binding"/>
    <property type="evidence" value="ECO:0007669"/>
    <property type="project" value="UniProtKB-UniRule"/>
</dbReference>
<dbReference type="EMBL" id="FUKJ01000437">
    <property type="protein sequence ID" value="SJM95769.1"/>
    <property type="molecule type" value="Genomic_DNA"/>
</dbReference>
<comment type="function">
    <text evidence="9">CRISPR (clustered regularly interspaced short palindromic repeat), is an adaptive immune system that provides protection against mobile genetic elements (viruses, transposable elements and conjugative plasmids). CRISPR clusters contain sequences complementary to antecedent mobile elements and target invading nucleic acids. CRISPR clusters are transcribed and processed into CRISPR RNA (crRNA). Functions as a ssRNA-specific endoribonuclease. Involved in the integration of spacer DNA into the CRISPR cassette.</text>
</comment>
<dbReference type="GO" id="GO:0051607">
    <property type="term" value="P:defense response to virus"/>
    <property type="evidence" value="ECO:0007669"/>
    <property type="project" value="UniProtKB-UniRule"/>
</dbReference>
<dbReference type="Gene3D" id="3.30.70.240">
    <property type="match status" value="1"/>
</dbReference>
<name>A0A1R4HHT7_9GAMM</name>
<dbReference type="AlphaFoldDB" id="A0A1R4HHT7"/>
<evidence type="ECO:0000313" key="10">
    <source>
        <dbReference type="EMBL" id="SJM95769.1"/>
    </source>
</evidence>
<comment type="subunit">
    <text evidence="9">Homodimer, forms a heterotetramer with a Cas1 homodimer.</text>
</comment>
<sequence length="102" mass="12011">MADQQAGLYMIAYDIANPKRLVRIHRYLKKQGLPLQYSVFTLVIKRKALLRLLQGLDKLMNKREDDIRCYRLFSQTSAETLGRQMFPKDVMLFSHGMSQLLY</sequence>
<dbReference type="InterPro" id="IPR021127">
    <property type="entry name" value="CRISPR_associated_Cas2"/>
</dbReference>
<keyword evidence="6 9" id="KW-0378">Hydrolase</keyword>
<feature type="binding site" evidence="9">
    <location>
        <position position="14"/>
    </location>
    <ligand>
        <name>Mg(2+)</name>
        <dbReference type="ChEBI" id="CHEBI:18420"/>
        <note>catalytic</note>
    </ligand>
</feature>
<keyword evidence="8 9" id="KW-0051">Antiviral defense</keyword>
<accession>A0A1R4HHT7</accession>
<dbReference type="PANTHER" id="PTHR34405:SF3">
    <property type="entry name" value="CRISPR-ASSOCIATED ENDORIBONUCLEASE CAS2 3"/>
    <property type="match status" value="1"/>
</dbReference>
<evidence type="ECO:0000256" key="9">
    <source>
        <dbReference type="HAMAP-Rule" id="MF_01471"/>
    </source>
</evidence>
<dbReference type="HAMAP" id="MF_01471">
    <property type="entry name" value="Cas2"/>
    <property type="match status" value="1"/>
</dbReference>
<keyword evidence="7 9" id="KW-0460">Magnesium</keyword>
<dbReference type="GO" id="GO:0004521">
    <property type="term" value="F:RNA endonuclease activity"/>
    <property type="evidence" value="ECO:0007669"/>
    <property type="project" value="InterPro"/>
</dbReference>
<gene>
    <name evidence="10" type="primary">cas</name>
    <name evidence="9" type="synonym">cas2</name>
    <name evidence="10" type="ORF">CRENPOLYSF2_710003</name>
</gene>
<dbReference type="EC" id="3.1.-.-" evidence="9"/>
<keyword evidence="11" id="KW-1185">Reference proteome</keyword>
<dbReference type="GO" id="GO:0043571">
    <property type="term" value="P:maintenance of CRISPR repeat elements"/>
    <property type="evidence" value="ECO:0007669"/>
    <property type="project" value="UniProtKB-UniRule"/>
</dbReference>
<keyword evidence="5 9" id="KW-0255">Endonuclease</keyword>
<dbReference type="GO" id="GO:0016787">
    <property type="term" value="F:hydrolase activity"/>
    <property type="evidence" value="ECO:0007669"/>
    <property type="project" value="UniProtKB-KW"/>
</dbReference>
<dbReference type="NCBIfam" id="TIGR01573">
    <property type="entry name" value="cas2"/>
    <property type="match status" value="1"/>
</dbReference>
<dbReference type="SUPFAM" id="SSF143430">
    <property type="entry name" value="TTP0101/SSO1404-like"/>
    <property type="match status" value="1"/>
</dbReference>
<proteinExistence type="inferred from homology"/>
<comment type="cofactor">
    <cofactor evidence="1 9">
        <name>Mg(2+)</name>
        <dbReference type="ChEBI" id="CHEBI:18420"/>
    </cofactor>
</comment>
<evidence type="ECO:0000256" key="4">
    <source>
        <dbReference type="ARBA" id="ARBA00022723"/>
    </source>
</evidence>
<keyword evidence="3 9" id="KW-0540">Nuclease</keyword>
<dbReference type="Pfam" id="PF09827">
    <property type="entry name" value="CRISPR_Cas2"/>
    <property type="match status" value="1"/>
</dbReference>
<evidence type="ECO:0000313" key="11">
    <source>
        <dbReference type="Proteomes" id="UP000195442"/>
    </source>
</evidence>
<evidence type="ECO:0000256" key="5">
    <source>
        <dbReference type="ARBA" id="ARBA00022759"/>
    </source>
</evidence>
<evidence type="ECO:0000256" key="2">
    <source>
        <dbReference type="ARBA" id="ARBA00009959"/>
    </source>
</evidence>
<organism evidence="10 11">
    <name type="scientific">Crenothrix polyspora</name>
    <dbReference type="NCBI Taxonomy" id="360316"/>
    <lineage>
        <taxon>Bacteria</taxon>
        <taxon>Pseudomonadati</taxon>
        <taxon>Pseudomonadota</taxon>
        <taxon>Gammaproteobacteria</taxon>
        <taxon>Methylococcales</taxon>
        <taxon>Crenotrichaceae</taxon>
        <taxon>Crenothrix</taxon>
    </lineage>
</organism>
<evidence type="ECO:0000256" key="6">
    <source>
        <dbReference type="ARBA" id="ARBA00022801"/>
    </source>
</evidence>
<protein>
    <recommendedName>
        <fullName evidence="9">CRISPR-associated endoribonuclease Cas2</fullName>
        <ecNumber evidence="9">3.1.-.-</ecNumber>
    </recommendedName>
</protein>
<evidence type="ECO:0000256" key="8">
    <source>
        <dbReference type="ARBA" id="ARBA00023118"/>
    </source>
</evidence>
<comment type="similarity">
    <text evidence="2 9">Belongs to the CRISPR-associated endoribonuclease Cas2 protein family.</text>
</comment>
<evidence type="ECO:0000256" key="3">
    <source>
        <dbReference type="ARBA" id="ARBA00022722"/>
    </source>
</evidence>
<dbReference type="InterPro" id="IPR019199">
    <property type="entry name" value="Virulence_VapD/CRISPR_Cas2"/>
</dbReference>
<keyword evidence="4 9" id="KW-0479">Metal-binding</keyword>
<evidence type="ECO:0000256" key="1">
    <source>
        <dbReference type="ARBA" id="ARBA00001946"/>
    </source>
</evidence>